<proteinExistence type="predicted"/>
<dbReference type="Proteomes" id="UP000266673">
    <property type="component" value="Unassembled WGS sequence"/>
</dbReference>
<sequence>MSQSILNPDTKEYKMTVVIKTRRLDNLGKQDQLSSGAPIRILQTKFSKLRDRYKELISNDNLHNMIHIEIFS</sequence>
<evidence type="ECO:0000313" key="2">
    <source>
        <dbReference type="Proteomes" id="UP000266673"/>
    </source>
</evidence>
<comment type="caution">
    <text evidence="1">The sequence shown here is derived from an EMBL/GenBank/DDBJ whole genome shotgun (WGS) entry which is preliminary data.</text>
</comment>
<protein>
    <submittedName>
        <fullName evidence="1">Uncharacterized protein</fullName>
    </submittedName>
</protein>
<keyword evidence="2" id="KW-1185">Reference proteome</keyword>
<evidence type="ECO:0000313" key="1">
    <source>
        <dbReference type="EMBL" id="RIB20459.1"/>
    </source>
</evidence>
<reference evidence="1 2" key="1">
    <citation type="submission" date="2018-06" db="EMBL/GenBank/DDBJ databases">
        <title>Comparative genomics reveals the genomic features of Rhizophagus irregularis, R. cerebriforme, R. diaphanum and Gigaspora rosea, and their symbiotic lifestyle signature.</title>
        <authorList>
            <person name="Morin E."/>
            <person name="San Clemente H."/>
            <person name="Chen E.C.H."/>
            <person name="De La Providencia I."/>
            <person name="Hainaut M."/>
            <person name="Kuo A."/>
            <person name="Kohler A."/>
            <person name="Murat C."/>
            <person name="Tang N."/>
            <person name="Roy S."/>
            <person name="Loubradou J."/>
            <person name="Henrissat B."/>
            <person name="Grigoriev I.V."/>
            <person name="Corradi N."/>
            <person name="Roux C."/>
            <person name="Martin F.M."/>
        </authorList>
    </citation>
    <scope>NUCLEOTIDE SEQUENCE [LARGE SCALE GENOMIC DNA]</scope>
    <source>
        <strain evidence="1 2">DAOM 194757</strain>
    </source>
</reference>
<gene>
    <name evidence="1" type="ORF">C2G38_2179185</name>
</gene>
<name>A0A397VHJ9_9GLOM</name>
<accession>A0A397VHJ9</accession>
<dbReference type="EMBL" id="QKWP01000415">
    <property type="protein sequence ID" value="RIB20459.1"/>
    <property type="molecule type" value="Genomic_DNA"/>
</dbReference>
<dbReference type="AlphaFoldDB" id="A0A397VHJ9"/>
<organism evidence="1 2">
    <name type="scientific">Gigaspora rosea</name>
    <dbReference type="NCBI Taxonomy" id="44941"/>
    <lineage>
        <taxon>Eukaryota</taxon>
        <taxon>Fungi</taxon>
        <taxon>Fungi incertae sedis</taxon>
        <taxon>Mucoromycota</taxon>
        <taxon>Glomeromycotina</taxon>
        <taxon>Glomeromycetes</taxon>
        <taxon>Diversisporales</taxon>
        <taxon>Gigasporaceae</taxon>
        <taxon>Gigaspora</taxon>
    </lineage>
</organism>